<evidence type="ECO:0000256" key="8">
    <source>
        <dbReference type="SAM" id="MobiDB-lite"/>
    </source>
</evidence>
<accession>A0AB34IEQ3</accession>
<dbReference type="InterPro" id="IPR040847">
    <property type="entry name" value="SH3_15"/>
</dbReference>
<dbReference type="AlphaFoldDB" id="A0AB34IEQ3"/>
<feature type="domain" description="Mind bomb SH3 repeat" evidence="9">
    <location>
        <begin position="170"/>
        <end position="234"/>
    </location>
</feature>
<evidence type="ECO:0000259" key="9">
    <source>
        <dbReference type="Pfam" id="PF18346"/>
    </source>
</evidence>
<keyword evidence="7" id="KW-0862">Zinc</keyword>
<feature type="domain" description="Mind bomb SH3 repeat" evidence="9">
    <location>
        <begin position="333"/>
        <end position="397"/>
    </location>
</feature>
<name>A0AB34IEQ3_PRYPA</name>
<dbReference type="GO" id="GO:0005737">
    <property type="term" value="C:cytoplasm"/>
    <property type="evidence" value="ECO:0007669"/>
    <property type="project" value="TreeGrafter"/>
</dbReference>
<dbReference type="PANTHER" id="PTHR24202:SF4">
    <property type="entry name" value="E3 UBIQUITIN-PROTEIN LIGASE MIB2-RELATED"/>
    <property type="match status" value="1"/>
</dbReference>
<dbReference type="GO" id="GO:0008270">
    <property type="term" value="F:zinc ion binding"/>
    <property type="evidence" value="ECO:0007669"/>
    <property type="project" value="UniProtKB-KW"/>
</dbReference>
<evidence type="ECO:0000256" key="4">
    <source>
        <dbReference type="ARBA" id="ARBA00022737"/>
    </source>
</evidence>
<evidence type="ECO:0000313" key="10">
    <source>
        <dbReference type="EMBL" id="KAL1496680.1"/>
    </source>
</evidence>
<evidence type="ECO:0000256" key="3">
    <source>
        <dbReference type="ARBA" id="ARBA00022723"/>
    </source>
</evidence>
<evidence type="ECO:0000256" key="2">
    <source>
        <dbReference type="ARBA" id="ARBA00022679"/>
    </source>
</evidence>
<evidence type="ECO:0000256" key="7">
    <source>
        <dbReference type="ARBA" id="ARBA00022833"/>
    </source>
</evidence>
<keyword evidence="6" id="KW-0833">Ubl conjugation pathway</keyword>
<keyword evidence="11" id="KW-1185">Reference proteome</keyword>
<keyword evidence="5" id="KW-0863">Zinc-finger</keyword>
<keyword evidence="4" id="KW-0677">Repeat</keyword>
<dbReference type="Pfam" id="PF18346">
    <property type="entry name" value="SH3_15"/>
    <property type="match status" value="4"/>
</dbReference>
<keyword evidence="3" id="KW-0479">Metal-binding</keyword>
<dbReference type="Proteomes" id="UP001515480">
    <property type="component" value="Unassembled WGS sequence"/>
</dbReference>
<reference evidence="10 11" key="1">
    <citation type="journal article" date="2024" name="Science">
        <title>Giant polyketide synthase enzymes in the biosynthesis of giant marine polyether toxins.</title>
        <authorList>
            <person name="Fallon T.R."/>
            <person name="Shende V.V."/>
            <person name="Wierzbicki I.H."/>
            <person name="Pendleton A.L."/>
            <person name="Watervoot N.F."/>
            <person name="Auber R.P."/>
            <person name="Gonzalez D.J."/>
            <person name="Wisecaver J.H."/>
            <person name="Moore B.S."/>
        </authorList>
    </citation>
    <scope>NUCLEOTIDE SEQUENCE [LARGE SCALE GENOMIC DNA]</scope>
    <source>
        <strain evidence="10 11">12B1</strain>
    </source>
</reference>
<dbReference type="EMBL" id="JBGBPQ010000028">
    <property type="protein sequence ID" value="KAL1496680.1"/>
    <property type="molecule type" value="Genomic_DNA"/>
</dbReference>
<feature type="domain" description="Mind bomb SH3 repeat" evidence="9">
    <location>
        <begin position="414"/>
        <end position="474"/>
    </location>
</feature>
<dbReference type="Gene3D" id="3.40.50.10140">
    <property type="entry name" value="Toll/interleukin-1 receptor homology (TIR) domain"/>
    <property type="match status" value="1"/>
</dbReference>
<sequence>MADAAATGSRADDGRVTHWSHKHQLFDTSRGPPFPSSMRPINSNGMGMHICDVCSSKTPQFRCAEGCDHDVCNLCVEWGDKLHVRGAQGSTRIESINGVYQMSSGNLWTKLNGTAIIYQKSSGSSWKVNDVPDQGGWYYVSDGPDLFSCTFEGAAGATGRLSISRGRKGFAVGERVRIRDVSRSTADSLQKGHGGIVDTMFSLLGCEGVVVSYDSDGDVKIKFDDGGSFTWNPELLEGGGSGAEGASAATKFVVGQRVRIRDVSRSTADSLQEGHGGIVDTMYSLLGCEGVVVFCDSDGDVKIQFDDGDSYMWNPELLEGGGSGEGASAATKFVVGQRVRIRDVSRSTADSLQKGHGGINNSMYSLLGCKGVVVSCDSDGDVSVQFDDGHSYLWNPKLVESGGSGEGASAASKFAVGQRVRVRDVSCDTAKSEQVGRGGWVYSMSTNLGCEGRVLHLISEFKVRVKVGDDSFIWSPTLLEPMETRGDPVTIRETSDHRGGQRGAIIKVDPDDSLPYLVQFDDGSTYWYKKSEVLLTDSSVAASPPQEAGQEASMALNSPGKWKFFISYTQRNAEAEVLASELYNGLKDLRDAVWLDVKMQQCDSDAMMEGVNNSESVIAIFSGGEDIGKRYLQREACVAELKQAIKAGKTIVPVVSVKDKEKVGEYINEGQAIGIDLSSCNFIEFIRSSPIFFKASMDSIRAAAVKQSKAKFCGEGSPAAVSHGSISARPGGMLAKVKAIKDSLGITATVPKDVVAEANAQIGLCSQGPLIQQVDALMEALGLE</sequence>
<evidence type="ECO:0000256" key="6">
    <source>
        <dbReference type="ARBA" id="ARBA00022786"/>
    </source>
</evidence>
<keyword evidence="2" id="KW-0808">Transferase</keyword>
<evidence type="ECO:0000313" key="11">
    <source>
        <dbReference type="Proteomes" id="UP001515480"/>
    </source>
</evidence>
<dbReference type="PANTHER" id="PTHR24202">
    <property type="entry name" value="E3 UBIQUITIN-PROTEIN LIGASE MIB2"/>
    <property type="match status" value="1"/>
</dbReference>
<gene>
    <name evidence="10" type="ORF">AB1Y20_014274</name>
</gene>
<comment type="caution">
    <text evidence="10">The sequence shown here is derived from an EMBL/GenBank/DDBJ whole genome shotgun (WGS) entry which is preliminary data.</text>
</comment>
<feature type="region of interest" description="Disordered" evidence="8">
    <location>
        <begin position="1"/>
        <end position="35"/>
    </location>
</feature>
<organism evidence="10 11">
    <name type="scientific">Prymnesium parvum</name>
    <name type="common">Toxic golden alga</name>
    <dbReference type="NCBI Taxonomy" id="97485"/>
    <lineage>
        <taxon>Eukaryota</taxon>
        <taxon>Haptista</taxon>
        <taxon>Haptophyta</taxon>
        <taxon>Prymnesiophyceae</taxon>
        <taxon>Prymnesiales</taxon>
        <taxon>Prymnesiaceae</taxon>
        <taxon>Prymnesium</taxon>
    </lineage>
</organism>
<evidence type="ECO:0000256" key="5">
    <source>
        <dbReference type="ARBA" id="ARBA00022771"/>
    </source>
</evidence>
<dbReference type="InterPro" id="IPR035897">
    <property type="entry name" value="Toll_tir_struct_dom_sf"/>
</dbReference>
<dbReference type="CDD" id="cd19757">
    <property type="entry name" value="Bbox1"/>
    <property type="match status" value="1"/>
</dbReference>
<evidence type="ECO:0000256" key="1">
    <source>
        <dbReference type="ARBA" id="ARBA00004906"/>
    </source>
</evidence>
<dbReference type="GO" id="GO:0016740">
    <property type="term" value="F:transferase activity"/>
    <property type="evidence" value="ECO:0007669"/>
    <property type="project" value="UniProtKB-KW"/>
</dbReference>
<proteinExistence type="predicted"/>
<comment type="pathway">
    <text evidence="1">Protein modification; protein ubiquitination.</text>
</comment>
<feature type="domain" description="Mind bomb SH3 repeat" evidence="9">
    <location>
        <begin position="252"/>
        <end position="316"/>
    </location>
</feature>
<dbReference type="GO" id="GO:0016567">
    <property type="term" value="P:protein ubiquitination"/>
    <property type="evidence" value="ECO:0007669"/>
    <property type="project" value="TreeGrafter"/>
</dbReference>
<dbReference type="SUPFAM" id="SSF52200">
    <property type="entry name" value="Toll/Interleukin receptor TIR domain"/>
    <property type="match status" value="1"/>
</dbReference>
<protein>
    <recommendedName>
        <fullName evidence="9">Mind bomb SH3 repeat domain-containing protein</fullName>
    </recommendedName>
</protein>